<dbReference type="Proteomes" id="UP000660729">
    <property type="component" value="Unassembled WGS sequence"/>
</dbReference>
<dbReference type="EMBL" id="JABCIY010000091">
    <property type="protein sequence ID" value="KAF7193193.1"/>
    <property type="molecule type" value="Genomic_DNA"/>
</dbReference>
<dbReference type="SUPFAM" id="SSF54695">
    <property type="entry name" value="POZ domain"/>
    <property type="match status" value="1"/>
</dbReference>
<dbReference type="Gene3D" id="3.30.710.10">
    <property type="entry name" value="Potassium Channel Kv1.1, Chain A"/>
    <property type="match status" value="1"/>
</dbReference>
<gene>
    <name evidence="2" type="ORF">HII31_05419</name>
</gene>
<dbReference type="Pfam" id="PF00651">
    <property type="entry name" value="BTB"/>
    <property type="match status" value="1"/>
</dbReference>
<proteinExistence type="predicted"/>
<dbReference type="PANTHER" id="PTHR47843">
    <property type="entry name" value="BTB DOMAIN-CONTAINING PROTEIN-RELATED"/>
    <property type="match status" value="1"/>
</dbReference>
<dbReference type="PROSITE" id="PS50097">
    <property type="entry name" value="BTB"/>
    <property type="match status" value="1"/>
</dbReference>
<protein>
    <recommendedName>
        <fullName evidence="1">BTB domain-containing protein</fullName>
    </recommendedName>
</protein>
<dbReference type="InterPro" id="IPR000210">
    <property type="entry name" value="BTB/POZ_dom"/>
</dbReference>
<evidence type="ECO:0000313" key="3">
    <source>
        <dbReference type="Proteomes" id="UP000660729"/>
    </source>
</evidence>
<name>A0A8H6RLS8_9PEZI</name>
<keyword evidence="3" id="KW-1185">Reference proteome</keyword>
<feature type="non-terminal residue" evidence="2">
    <location>
        <position position="1"/>
    </location>
</feature>
<sequence length="248" mass="27930">LGRRCLAPQLQSARPLAFTSQHPRPNHIATSTHTDTASGFAAMATSAEELSVPARFINRLASTFDSDVGTDLTVVCGTSRWRVHKTLLCQHSTVFESMLQGALEASRSELELPEDSEVGIEMMLKFMYTFDYIAPNTGVSYTKREESSGDVNDVAVHMKVIRTADKYDMPQLFYAGDVQVWECMRKVYTEHWPDRAREVLVNVALSNIENCYRDCDYLEEFLEFAQTVPKLLADIILAGKVVPRDRNP</sequence>
<feature type="domain" description="BTB" evidence="1">
    <location>
        <begin position="70"/>
        <end position="136"/>
    </location>
</feature>
<reference evidence="2" key="1">
    <citation type="submission" date="2020-04" db="EMBL/GenBank/DDBJ databases">
        <title>Draft genome resource of the tomato pathogen Pseudocercospora fuligena.</title>
        <authorList>
            <person name="Zaccaron A."/>
        </authorList>
    </citation>
    <scope>NUCLEOTIDE SEQUENCE</scope>
    <source>
        <strain evidence="2">PF001</strain>
    </source>
</reference>
<dbReference type="AlphaFoldDB" id="A0A8H6RLS8"/>
<dbReference type="SMART" id="SM00225">
    <property type="entry name" value="BTB"/>
    <property type="match status" value="1"/>
</dbReference>
<dbReference type="OrthoDB" id="6359816at2759"/>
<comment type="caution">
    <text evidence="2">The sequence shown here is derived from an EMBL/GenBank/DDBJ whole genome shotgun (WGS) entry which is preliminary data.</text>
</comment>
<dbReference type="PANTHER" id="PTHR47843:SF5">
    <property type="entry name" value="BTB_POZ DOMAIN PROTEIN"/>
    <property type="match status" value="1"/>
</dbReference>
<organism evidence="2 3">
    <name type="scientific">Pseudocercospora fuligena</name>
    <dbReference type="NCBI Taxonomy" id="685502"/>
    <lineage>
        <taxon>Eukaryota</taxon>
        <taxon>Fungi</taxon>
        <taxon>Dikarya</taxon>
        <taxon>Ascomycota</taxon>
        <taxon>Pezizomycotina</taxon>
        <taxon>Dothideomycetes</taxon>
        <taxon>Dothideomycetidae</taxon>
        <taxon>Mycosphaerellales</taxon>
        <taxon>Mycosphaerellaceae</taxon>
        <taxon>Pseudocercospora</taxon>
    </lineage>
</organism>
<dbReference type="CDD" id="cd18186">
    <property type="entry name" value="BTB_POZ_ZBTB_KLHL-like"/>
    <property type="match status" value="1"/>
</dbReference>
<dbReference type="InterPro" id="IPR011333">
    <property type="entry name" value="SKP1/BTB/POZ_sf"/>
</dbReference>
<evidence type="ECO:0000313" key="2">
    <source>
        <dbReference type="EMBL" id="KAF7193193.1"/>
    </source>
</evidence>
<accession>A0A8H6RLS8</accession>
<evidence type="ECO:0000259" key="1">
    <source>
        <dbReference type="PROSITE" id="PS50097"/>
    </source>
</evidence>